<protein>
    <submittedName>
        <fullName evidence="7">UbiA prenyltransferase family protein</fullName>
    </submittedName>
</protein>
<dbReference type="GO" id="GO:0009247">
    <property type="term" value="P:glycolipid biosynthetic process"/>
    <property type="evidence" value="ECO:0007669"/>
    <property type="project" value="TreeGrafter"/>
</dbReference>
<evidence type="ECO:0000256" key="2">
    <source>
        <dbReference type="ARBA" id="ARBA00022692"/>
    </source>
</evidence>
<dbReference type="Proteomes" id="UP000662857">
    <property type="component" value="Chromosome"/>
</dbReference>
<gene>
    <name evidence="7" type="ORF">JQS43_14530</name>
</gene>
<evidence type="ECO:0000256" key="6">
    <source>
        <dbReference type="SAM" id="Phobius"/>
    </source>
</evidence>
<dbReference type="InterPro" id="IPR044878">
    <property type="entry name" value="UbiA_sf"/>
</dbReference>
<feature type="region of interest" description="Disordered" evidence="5">
    <location>
        <begin position="1"/>
        <end position="31"/>
    </location>
</feature>
<comment type="subcellular location">
    <subcellularLocation>
        <location evidence="1">Membrane</location>
        <topology evidence="1">Multi-pass membrane protein</topology>
    </subcellularLocation>
</comment>
<dbReference type="RefSeq" id="WP_239674935.1">
    <property type="nucleotide sequence ID" value="NZ_CP070499.1"/>
</dbReference>
<evidence type="ECO:0000256" key="3">
    <source>
        <dbReference type="ARBA" id="ARBA00022989"/>
    </source>
</evidence>
<evidence type="ECO:0000256" key="5">
    <source>
        <dbReference type="SAM" id="MobiDB-lite"/>
    </source>
</evidence>
<dbReference type="KEGG" id="nhy:JQS43_14530"/>
<accession>A0A895YFC2</accession>
<dbReference type="CDD" id="cd13963">
    <property type="entry name" value="PT_UbiA_2"/>
    <property type="match status" value="1"/>
</dbReference>
<keyword evidence="8" id="KW-1185">Reference proteome</keyword>
<proteinExistence type="predicted"/>
<feature type="transmembrane region" description="Helical" evidence="6">
    <location>
        <begin position="110"/>
        <end position="131"/>
    </location>
</feature>
<dbReference type="InterPro" id="IPR039653">
    <property type="entry name" value="Prenyltransferase"/>
</dbReference>
<keyword evidence="4 6" id="KW-0472">Membrane</keyword>
<feature type="transmembrane region" description="Helical" evidence="6">
    <location>
        <begin position="68"/>
        <end position="89"/>
    </location>
</feature>
<feature type="transmembrane region" description="Helical" evidence="6">
    <location>
        <begin position="185"/>
        <end position="202"/>
    </location>
</feature>
<dbReference type="Pfam" id="PF01040">
    <property type="entry name" value="UbiA"/>
    <property type="match status" value="1"/>
</dbReference>
<dbReference type="AlphaFoldDB" id="A0A895YFC2"/>
<feature type="transmembrane region" description="Helical" evidence="6">
    <location>
        <begin position="223"/>
        <end position="247"/>
    </location>
</feature>
<name>A0A895YFC2_9ACTN</name>
<reference evidence="7" key="1">
    <citation type="submission" date="2021-02" db="EMBL/GenBank/DDBJ databases">
        <title>Natrosporangium hydrolyticum gen. nov., sp. nov, a haloalkaliphilic actinobacterium from a soda solonchak soil.</title>
        <authorList>
            <person name="Sorokin D.Y."/>
            <person name="Khijniak T.V."/>
            <person name="Zakharycheva A.P."/>
            <person name="Boueva O.V."/>
            <person name="Ariskina E.V."/>
            <person name="Hahnke R.L."/>
            <person name="Bunk B."/>
            <person name="Sproer C."/>
            <person name="Schumann P."/>
            <person name="Evtushenko L.I."/>
            <person name="Kublanov I.V."/>
        </authorList>
    </citation>
    <scope>NUCLEOTIDE SEQUENCE</scope>
    <source>
        <strain evidence="7">DSM 106523</strain>
    </source>
</reference>
<feature type="transmembrane region" description="Helical" evidence="6">
    <location>
        <begin position="161"/>
        <end position="179"/>
    </location>
</feature>
<dbReference type="PANTHER" id="PTHR11048">
    <property type="entry name" value="PRENYLTRANSFERASES"/>
    <property type="match status" value="1"/>
</dbReference>
<evidence type="ECO:0000256" key="1">
    <source>
        <dbReference type="ARBA" id="ARBA00004141"/>
    </source>
</evidence>
<evidence type="ECO:0000313" key="8">
    <source>
        <dbReference type="Proteomes" id="UP000662857"/>
    </source>
</evidence>
<feature type="transmembrane region" description="Helical" evidence="6">
    <location>
        <begin position="297"/>
        <end position="318"/>
    </location>
</feature>
<dbReference type="InterPro" id="IPR000537">
    <property type="entry name" value="UbiA_prenyltransferase"/>
</dbReference>
<dbReference type="GO" id="GO:0016765">
    <property type="term" value="F:transferase activity, transferring alkyl or aryl (other than methyl) groups"/>
    <property type="evidence" value="ECO:0007669"/>
    <property type="project" value="InterPro"/>
</dbReference>
<feature type="transmembrane region" description="Helical" evidence="6">
    <location>
        <begin position="137"/>
        <end position="154"/>
    </location>
</feature>
<organism evidence="7 8">
    <name type="scientific">Natronosporangium hydrolyticum</name>
    <dbReference type="NCBI Taxonomy" id="2811111"/>
    <lineage>
        <taxon>Bacteria</taxon>
        <taxon>Bacillati</taxon>
        <taxon>Actinomycetota</taxon>
        <taxon>Actinomycetes</taxon>
        <taxon>Micromonosporales</taxon>
        <taxon>Micromonosporaceae</taxon>
        <taxon>Natronosporangium</taxon>
    </lineage>
</organism>
<dbReference type="Gene3D" id="1.10.357.140">
    <property type="entry name" value="UbiA prenyltransferase"/>
    <property type="match status" value="1"/>
</dbReference>
<dbReference type="EMBL" id="CP070499">
    <property type="protein sequence ID" value="QSB12890.1"/>
    <property type="molecule type" value="Genomic_DNA"/>
</dbReference>
<sequence length="321" mass="34967">MRPIRTISRPASRVADPRRPRTGPAGPGRLGRDLVTLVRPGQWAKNLIVVPVPLIDQESWRLASIWQVGWAVLTFTVAATMVYIVNDIFDRHRDRGHPTKRHRPIAAGQVSVAAALVLVVALGGLLLGLVSLQPWSWSWPIAAYLLLSFAYSMGLKHVPPIDVFVVASGFALRLALGYVAAQTEISGWLLTCVFSLCLLLTVGKRRQELAATRGEHRPALRGYTIALADQLMVLSAVITAGTYLLYLRTEAPLGAYGLAAAVLSAPLALFGLFRYLQLISVHHSGENPVRTLLRDPPLVVNSLVWMVVSGSFLLASHISQT</sequence>
<keyword evidence="3 6" id="KW-1133">Transmembrane helix</keyword>
<dbReference type="PANTHER" id="PTHR11048:SF5">
    <property type="entry name" value="DECAPRENYL-PHOSPHATE PHOSPHORIBOSYLTRANSFERASE"/>
    <property type="match status" value="1"/>
</dbReference>
<feature type="transmembrane region" description="Helical" evidence="6">
    <location>
        <begin position="253"/>
        <end position="276"/>
    </location>
</feature>
<evidence type="ECO:0000313" key="7">
    <source>
        <dbReference type="EMBL" id="QSB12890.1"/>
    </source>
</evidence>
<keyword evidence="2 6" id="KW-0812">Transmembrane</keyword>
<dbReference type="GO" id="GO:0005886">
    <property type="term" value="C:plasma membrane"/>
    <property type="evidence" value="ECO:0007669"/>
    <property type="project" value="TreeGrafter"/>
</dbReference>
<evidence type="ECO:0000256" key="4">
    <source>
        <dbReference type="ARBA" id="ARBA00023136"/>
    </source>
</evidence>